<dbReference type="SUPFAM" id="SSF56601">
    <property type="entry name" value="beta-lactamase/transpeptidase-like"/>
    <property type="match status" value="1"/>
</dbReference>
<gene>
    <name evidence="3" type="primary">dacB</name>
    <name evidence="3" type="ORF">Q6348_05150</name>
</gene>
<name>A0ABT9D806_9CELL</name>
<dbReference type="InterPro" id="IPR012338">
    <property type="entry name" value="Beta-lactam/transpept-like"/>
</dbReference>
<dbReference type="EC" id="3.4.16.4" evidence="3"/>
<reference evidence="3 4" key="1">
    <citation type="submission" date="2023-07" db="EMBL/GenBank/DDBJ databases">
        <title>Description of novel actinomycetes strains, isolated from tidal flat sediment.</title>
        <authorList>
            <person name="Lu C."/>
        </authorList>
    </citation>
    <scope>NUCLEOTIDE SEQUENCE [LARGE SCALE GENOMIC DNA]</scope>
    <source>
        <strain evidence="3 4">SYSU T00b441</strain>
    </source>
</reference>
<dbReference type="InterPro" id="IPR000667">
    <property type="entry name" value="Peptidase_S13"/>
</dbReference>
<keyword evidence="3" id="KW-0645">Protease</keyword>
<dbReference type="PRINTS" id="PR00922">
    <property type="entry name" value="DADACBPTASE3"/>
</dbReference>
<dbReference type="EMBL" id="JAUQYP010000001">
    <property type="protein sequence ID" value="MDO8106581.1"/>
    <property type="molecule type" value="Genomic_DNA"/>
</dbReference>
<comment type="similarity">
    <text evidence="1">Belongs to the peptidase S13 family.</text>
</comment>
<evidence type="ECO:0000313" key="3">
    <source>
        <dbReference type="EMBL" id="MDO8106581.1"/>
    </source>
</evidence>
<keyword evidence="4" id="KW-1185">Reference proteome</keyword>
<dbReference type="Proteomes" id="UP001232536">
    <property type="component" value="Unassembled WGS sequence"/>
</dbReference>
<organism evidence="3 4">
    <name type="scientific">Actinotalea lenta</name>
    <dbReference type="NCBI Taxonomy" id="3064654"/>
    <lineage>
        <taxon>Bacteria</taxon>
        <taxon>Bacillati</taxon>
        <taxon>Actinomycetota</taxon>
        <taxon>Actinomycetes</taxon>
        <taxon>Micrococcales</taxon>
        <taxon>Cellulomonadaceae</taxon>
        <taxon>Actinotalea</taxon>
    </lineage>
</organism>
<protein>
    <submittedName>
        <fullName evidence="3">D-alanyl-D-alanine carboxypeptidase/D-alanyl-D-alanine-endopeptidase</fullName>
        <ecNumber evidence="3">3.4.16.4</ecNumber>
    </submittedName>
</protein>
<keyword evidence="3" id="KW-0121">Carboxypeptidase</keyword>
<evidence type="ECO:0000256" key="1">
    <source>
        <dbReference type="ARBA" id="ARBA00006096"/>
    </source>
</evidence>
<sequence length="476" mass="47597">MQARGRVTLAGTLVVVVGVAAGWATLDALDLAPGVLTLDPPPAAAEPFPTAPGAVAAPSATPVVGDLDPGAPVPDAGAVTSWARALAADTRMGSATSVMVSDVLTGHVLADLTGSVGRTPASTAKILTAMAAMTALGPDTTLPTTVVQPEAGRLVLVGGGDMMLAPGHGEPDAVVGHAGLADLADTVVDRLRQEGVTDVRLDLDDTLFSGPAIHPRWDPSDVAHGYVAAVTPVAIDIAKTKPDEEYPPRYPDPALHTVAELARLLTDAGITVTGDPARVSAPADATELARVESAPVGQVVRYALHVSDNTIAEVLGRLVAVHRGLPGSFQGATSAVLAQLAVDGVSVTGTLLDDCSGLSARSRIPAAVLVGAVRHAAQPGAAQLLPVLNDLPVGGLVGTLADRFTAGPGAGLVRAKTGSLPGVTSLAGTVQTADGRLLAFAVLADRTPPGGQERPRAAIDAFVQRLAACGCTGAAA</sequence>
<dbReference type="PANTHER" id="PTHR30023:SF0">
    <property type="entry name" value="PENICILLIN-SENSITIVE CARBOXYPEPTIDASE A"/>
    <property type="match status" value="1"/>
</dbReference>
<proteinExistence type="inferred from homology"/>
<dbReference type="RefSeq" id="WP_304600232.1">
    <property type="nucleotide sequence ID" value="NZ_JAUQYO010000001.1"/>
</dbReference>
<dbReference type="NCBIfam" id="TIGR00666">
    <property type="entry name" value="PBP4"/>
    <property type="match status" value="1"/>
</dbReference>
<evidence type="ECO:0000313" key="4">
    <source>
        <dbReference type="Proteomes" id="UP001232536"/>
    </source>
</evidence>
<dbReference type="Gene3D" id="3.40.710.10">
    <property type="entry name" value="DD-peptidase/beta-lactamase superfamily"/>
    <property type="match status" value="2"/>
</dbReference>
<dbReference type="PANTHER" id="PTHR30023">
    <property type="entry name" value="D-ALANYL-D-ALANINE CARBOXYPEPTIDASE"/>
    <property type="match status" value="1"/>
</dbReference>
<keyword evidence="2 3" id="KW-0378">Hydrolase</keyword>
<accession>A0ABT9D806</accession>
<evidence type="ECO:0000256" key="2">
    <source>
        <dbReference type="ARBA" id="ARBA00022801"/>
    </source>
</evidence>
<dbReference type="GO" id="GO:0009002">
    <property type="term" value="F:serine-type D-Ala-D-Ala carboxypeptidase activity"/>
    <property type="evidence" value="ECO:0007669"/>
    <property type="project" value="UniProtKB-EC"/>
</dbReference>
<comment type="caution">
    <text evidence="3">The sequence shown here is derived from an EMBL/GenBank/DDBJ whole genome shotgun (WGS) entry which is preliminary data.</text>
</comment>
<dbReference type="Pfam" id="PF02113">
    <property type="entry name" value="Peptidase_S13"/>
    <property type="match status" value="2"/>
</dbReference>